<evidence type="ECO:0000256" key="1">
    <source>
        <dbReference type="SAM" id="MobiDB-lite"/>
    </source>
</evidence>
<dbReference type="Pfam" id="PF02566">
    <property type="entry name" value="OsmC"/>
    <property type="match status" value="1"/>
</dbReference>
<dbReference type="EMBL" id="BSFM01000010">
    <property type="protein sequence ID" value="GLK83746.1"/>
    <property type="molecule type" value="Genomic_DNA"/>
</dbReference>
<protein>
    <submittedName>
        <fullName evidence="2">Oxidoreductase</fullName>
    </submittedName>
</protein>
<accession>A0A9W6JTZ8</accession>
<dbReference type="InterPro" id="IPR003718">
    <property type="entry name" value="OsmC/Ohr_fam"/>
</dbReference>
<proteinExistence type="predicted"/>
<dbReference type="Gene3D" id="3.30.300.20">
    <property type="match status" value="1"/>
</dbReference>
<reference evidence="2" key="2">
    <citation type="submission" date="2023-01" db="EMBL/GenBank/DDBJ databases">
        <authorList>
            <person name="Sun Q."/>
            <person name="Evtushenko L."/>
        </authorList>
    </citation>
    <scope>NUCLEOTIDE SEQUENCE</scope>
    <source>
        <strain evidence="2">VKM B-2789</strain>
    </source>
</reference>
<dbReference type="Proteomes" id="UP001143330">
    <property type="component" value="Unassembled WGS sequence"/>
</dbReference>
<dbReference type="AlphaFoldDB" id="A0A9W6JTZ8"/>
<dbReference type="InterPro" id="IPR036102">
    <property type="entry name" value="OsmC/Ohrsf"/>
</dbReference>
<comment type="caution">
    <text evidence="2">The sequence shown here is derived from an EMBL/GenBank/DDBJ whole genome shotgun (WGS) entry which is preliminary data.</text>
</comment>
<feature type="region of interest" description="Disordered" evidence="1">
    <location>
        <begin position="1"/>
        <end position="31"/>
    </location>
</feature>
<name>A0A9W6JTZ8_9HYPH</name>
<gene>
    <name evidence="2" type="ORF">GCM10017653_18150</name>
</gene>
<dbReference type="SUPFAM" id="SSF82784">
    <property type="entry name" value="OsmC-like"/>
    <property type="match status" value="1"/>
</dbReference>
<dbReference type="InterPro" id="IPR015946">
    <property type="entry name" value="KH_dom-like_a/b"/>
</dbReference>
<keyword evidence="3" id="KW-1185">Reference proteome</keyword>
<evidence type="ECO:0000313" key="2">
    <source>
        <dbReference type="EMBL" id="GLK83746.1"/>
    </source>
</evidence>
<organism evidence="2 3">
    <name type="scientific">Ancylobacter defluvii</name>
    <dbReference type="NCBI Taxonomy" id="1282440"/>
    <lineage>
        <taxon>Bacteria</taxon>
        <taxon>Pseudomonadati</taxon>
        <taxon>Pseudomonadota</taxon>
        <taxon>Alphaproteobacteria</taxon>
        <taxon>Hyphomicrobiales</taxon>
        <taxon>Xanthobacteraceae</taxon>
        <taxon>Ancylobacter</taxon>
    </lineage>
</organism>
<sequence length="170" mass="17196">MLGEGLAGSTGPEEHGALSGGPRHGRPEATNREATMATTHVDLRSMPGTQAATGWAGGHTVTVDRAVGVAGGAGLGFNGGQLLALAIGGCFCNDLHYTAHAMGVILTEVSVSVEVDFIGDPLMATGARLTAQVSALPRDVDIEDLINQAFAVSTVGNSLRRGVHVELAAA</sequence>
<reference evidence="2" key="1">
    <citation type="journal article" date="2014" name="Int. J. Syst. Evol. Microbiol.">
        <title>Complete genome sequence of Corynebacterium casei LMG S-19264T (=DSM 44701T), isolated from a smear-ripened cheese.</title>
        <authorList>
            <consortium name="US DOE Joint Genome Institute (JGI-PGF)"/>
            <person name="Walter F."/>
            <person name="Albersmeier A."/>
            <person name="Kalinowski J."/>
            <person name="Ruckert C."/>
        </authorList>
    </citation>
    <scope>NUCLEOTIDE SEQUENCE</scope>
    <source>
        <strain evidence="2">VKM B-2789</strain>
    </source>
</reference>
<evidence type="ECO:0000313" key="3">
    <source>
        <dbReference type="Proteomes" id="UP001143330"/>
    </source>
</evidence>